<evidence type="ECO:0000313" key="2">
    <source>
        <dbReference type="EMBL" id="KAH9299275.1"/>
    </source>
</evidence>
<gene>
    <name evidence="2" type="ORF">KI387_030957</name>
</gene>
<accession>A0AA38FEQ7</accession>
<protein>
    <recommendedName>
        <fullName evidence="4">SHSP domain-containing protein</fullName>
    </recommendedName>
</protein>
<dbReference type="InterPro" id="IPR008978">
    <property type="entry name" value="HSP20-like_chaperone"/>
</dbReference>
<organism evidence="2 3">
    <name type="scientific">Taxus chinensis</name>
    <name type="common">Chinese yew</name>
    <name type="synonym">Taxus wallichiana var. chinensis</name>
    <dbReference type="NCBI Taxonomy" id="29808"/>
    <lineage>
        <taxon>Eukaryota</taxon>
        <taxon>Viridiplantae</taxon>
        <taxon>Streptophyta</taxon>
        <taxon>Embryophyta</taxon>
        <taxon>Tracheophyta</taxon>
        <taxon>Spermatophyta</taxon>
        <taxon>Pinopsida</taxon>
        <taxon>Pinidae</taxon>
        <taxon>Conifers II</taxon>
        <taxon>Cupressales</taxon>
        <taxon>Taxaceae</taxon>
        <taxon>Taxus</taxon>
    </lineage>
</organism>
<dbReference type="AlphaFoldDB" id="A0AA38FEQ7"/>
<dbReference type="GO" id="GO:0005634">
    <property type="term" value="C:nucleus"/>
    <property type="evidence" value="ECO:0007669"/>
    <property type="project" value="TreeGrafter"/>
</dbReference>
<evidence type="ECO:0008006" key="4">
    <source>
        <dbReference type="Google" id="ProtNLM"/>
    </source>
</evidence>
<proteinExistence type="predicted"/>
<evidence type="ECO:0000256" key="1">
    <source>
        <dbReference type="SAM" id="MobiDB-lite"/>
    </source>
</evidence>
<dbReference type="Proteomes" id="UP000824469">
    <property type="component" value="Unassembled WGS sequence"/>
</dbReference>
<dbReference type="OMA" id="LYPLKLH"/>
<reference evidence="2 3" key="1">
    <citation type="journal article" date="2021" name="Nat. Plants">
        <title>The Taxus genome provides insights into paclitaxel biosynthesis.</title>
        <authorList>
            <person name="Xiong X."/>
            <person name="Gou J."/>
            <person name="Liao Q."/>
            <person name="Li Y."/>
            <person name="Zhou Q."/>
            <person name="Bi G."/>
            <person name="Li C."/>
            <person name="Du R."/>
            <person name="Wang X."/>
            <person name="Sun T."/>
            <person name="Guo L."/>
            <person name="Liang H."/>
            <person name="Lu P."/>
            <person name="Wu Y."/>
            <person name="Zhang Z."/>
            <person name="Ro D.K."/>
            <person name="Shang Y."/>
            <person name="Huang S."/>
            <person name="Yan J."/>
        </authorList>
    </citation>
    <scope>NUCLEOTIDE SEQUENCE [LARGE SCALE GENOMIC DNA]</scope>
    <source>
        <strain evidence="2">Ta-2019</strain>
    </source>
</reference>
<dbReference type="PANTHER" id="PTHR34661">
    <property type="entry name" value="INCREASED DNA METHYLATION 3"/>
    <property type="match status" value="1"/>
</dbReference>
<keyword evidence="3" id="KW-1185">Reference proteome</keyword>
<comment type="caution">
    <text evidence="2">The sequence shown here is derived from an EMBL/GenBank/DDBJ whole genome shotgun (WGS) entry which is preliminary data.</text>
</comment>
<dbReference type="CDD" id="cd06464">
    <property type="entry name" value="ACD_sHsps-like"/>
    <property type="match status" value="1"/>
</dbReference>
<evidence type="ECO:0000313" key="3">
    <source>
        <dbReference type="Proteomes" id="UP000824469"/>
    </source>
</evidence>
<sequence length="437" mass="49387">MMMADHHMDLMQQYSVSQGHVISQPANLPKPMAGPSSNDQRFLLIFIMGTYFGPDLKNEIPKQSVLQRIGKSLPPYTFDQLETSFMKLSEVENIYYYILRKAHPSCAVKLHSLYKFFQGRLPPPLKEVIEDDRQFTSFFPQHLHRQIRHKGRYKVFEGIVSINDPDVSYIKPEDLERFKQLTGLNDLKIDKEEARNYRHPYGPRTERGEGMQLRVHANASPYAYVQDGRPLAVVMPDGVQDHQTKTTKRRKEPMVNPDMPTSAMLPKEEKPPMKYPDNMGKTVLMIASAPSIEQWNSSGNDCKPSILFTGTATARQAGPSVGLVDIGTCEDAYLFRMALPGVKKDQREFSCEVESDGKVVIRGIITTGEQKVIKKARTFHMKTQSLCPPGPFTVAFQLPGPVEPRQFTGTFGSDGILEGIVMKPMDKMRSACLVFDP</sequence>
<feature type="region of interest" description="Disordered" evidence="1">
    <location>
        <begin position="239"/>
        <end position="272"/>
    </location>
</feature>
<dbReference type="PANTHER" id="PTHR34661:SF1">
    <property type="entry name" value="INCREASED DNA METHYLATION 3"/>
    <property type="match status" value="1"/>
</dbReference>
<dbReference type="EMBL" id="JAHRHJ020000010">
    <property type="protein sequence ID" value="KAH9299275.1"/>
    <property type="molecule type" value="Genomic_DNA"/>
</dbReference>
<dbReference type="FunFam" id="2.60.40.790:FF:000049">
    <property type="entry name" value="Increased DNA methylation 3"/>
    <property type="match status" value="1"/>
</dbReference>
<dbReference type="Gene3D" id="2.60.40.790">
    <property type="match status" value="1"/>
</dbReference>
<dbReference type="InterPro" id="IPR039321">
    <property type="entry name" value="IDM2/3-like"/>
</dbReference>
<name>A0AA38FEQ7_TAXCH</name>